<dbReference type="PANTHER" id="PTHR32411:SF43">
    <property type="entry name" value="CYSTEINE-RICH REPEAT SECRETORY PROTEIN 38"/>
    <property type="match status" value="1"/>
</dbReference>
<evidence type="ECO:0000256" key="5">
    <source>
        <dbReference type="ARBA" id="ARBA00038515"/>
    </source>
</evidence>
<evidence type="ECO:0000256" key="1">
    <source>
        <dbReference type="ARBA" id="ARBA00004613"/>
    </source>
</evidence>
<dbReference type="Gene3D" id="3.30.430.20">
    <property type="entry name" value="Gnk2 domain, C-X8-C-X2-C motif"/>
    <property type="match status" value="4"/>
</dbReference>
<accession>A0ABQ8DCL9</accession>
<evidence type="ECO:0000256" key="2">
    <source>
        <dbReference type="ARBA" id="ARBA00022525"/>
    </source>
</evidence>
<protein>
    <recommendedName>
        <fullName evidence="7">Gnk2-homologous domain-containing protein</fullName>
    </recommendedName>
</protein>
<dbReference type="EMBL" id="JAGKQM010000005">
    <property type="protein sequence ID" value="KAH0926707.1"/>
    <property type="molecule type" value="Genomic_DNA"/>
</dbReference>
<feature type="domain" description="Gnk2-homologous" evidence="7">
    <location>
        <begin position="36"/>
        <end position="133"/>
    </location>
</feature>
<feature type="domain" description="Gnk2-homologous" evidence="7">
    <location>
        <begin position="139"/>
        <end position="249"/>
    </location>
</feature>
<keyword evidence="4" id="KW-0677">Repeat</keyword>
<comment type="similarity">
    <text evidence="5">Belongs to the cysteine-rich repeat secretory protein family.</text>
</comment>
<dbReference type="PROSITE" id="PS51473">
    <property type="entry name" value="GNK2"/>
    <property type="match status" value="4"/>
</dbReference>
<keyword evidence="3 6" id="KW-0732">Signal</keyword>
<evidence type="ECO:0000256" key="4">
    <source>
        <dbReference type="ARBA" id="ARBA00022737"/>
    </source>
</evidence>
<feature type="domain" description="Gnk2-homologous" evidence="7">
    <location>
        <begin position="394"/>
        <end position="500"/>
    </location>
</feature>
<dbReference type="Pfam" id="PF01657">
    <property type="entry name" value="Stress-antifung"/>
    <property type="match status" value="4"/>
</dbReference>
<organism evidence="8 9">
    <name type="scientific">Brassica napus</name>
    <name type="common">Rape</name>
    <dbReference type="NCBI Taxonomy" id="3708"/>
    <lineage>
        <taxon>Eukaryota</taxon>
        <taxon>Viridiplantae</taxon>
        <taxon>Streptophyta</taxon>
        <taxon>Embryophyta</taxon>
        <taxon>Tracheophyta</taxon>
        <taxon>Spermatophyta</taxon>
        <taxon>Magnoliopsida</taxon>
        <taxon>eudicotyledons</taxon>
        <taxon>Gunneridae</taxon>
        <taxon>Pentapetalae</taxon>
        <taxon>rosids</taxon>
        <taxon>malvids</taxon>
        <taxon>Brassicales</taxon>
        <taxon>Brassicaceae</taxon>
        <taxon>Brassiceae</taxon>
        <taxon>Brassica</taxon>
    </lineage>
</organism>
<dbReference type="PANTHER" id="PTHR32411">
    <property type="entry name" value="CYSTEINE-RICH REPEAT SECRETORY PROTEIN 38-RELATED"/>
    <property type="match status" value="1"/>
</dbReference>
<dbReference type="InterPro" id="IPR050581">
    <property type="entry name" value="CRR_secretory_protein"/>
</dbReference>
<evidence type="ECO:0000259" key="7">
    <source>
        <dbReference type="PROSITE" id="PS51473"/>
    </source>
</evidence>
<dbReference type="InterPro" id="IPR002902">
    <property type="entry name" value="GNK2"/>
</dbReference>
<dbReference type="CDD" id="cd23509">
    <property type="entry name" value="Gnk2-like"/>
    <property type="match status" value="4"/>
</dbReference>
<evidence type="ECO:0000313" key="9">
    <source>
        <dbReference type="Proteomes" id="UP000824890"/>
    </source>
</evidence>
<comment type="subcellular location">
    <subcellularLocation>
        <location evidence="1">Secreted</location>
    </subcellularLocation>
</comment>
<evidence type="ECO:0000256" key="6">
    <source>
        <dbReference type="SAM" id="SignalP"/>
    </source>
</evidence>
<evidence type="ECO:0000256" key="3">
    <source>
        <dbReference type="ARBA" id="ARBA00022729"/>
    </source>
</evidence>
<feature type="domain" description="Gnk2-homologous" evidence="7">
    <location>
        <begin position="286"/>
        <end position="388"/>
    </location>
</feature>
<feature type="signal peptide" evidence="6">
    <location>
        <begin position="1"/>
        <end position="26"/>
    </location>
</feature>
<name>A0ABQ8DCL9_BRANA</name>
<keyword evidence="9" id="KW-1185">Reference proteome</keyword>
<comment type="caution">
    <text evidence="8">The sequence shown here is derived from an EMBL/GenBank/DDBJ whole genome shotgun (WGS) entry which is preliminary data.</text>
</comment>
<proteinExistence type="inferred from homology"/>
<gene>
    <name evidence="8" type="ORF">HID58_018963</name>
</gene>
<sequence>MYSSSSVLKRLILINFLAIQLLLISSELPLNTTNEYLNHKCLVSEGKYKPGSEYERHLNNIIKMFYSGSYRGFYLSGMNNDNAILQCRADSYGTKCHDCFATALAKLRRKCPWYKGMIIWYDQCLLAITTTDAIGKIDYDNNFCMSNAKKLGGDKSAFTRTWKTLMDNLTTLATTTRGKDEYTMFSAGETLYKGDKMYGMVQCTYDLSLRACKECLVFNSVRFQDCLSDTRGARFVGGTCTFSIDIPKTMSSSSSSKRSVSLSLLALAIQLLFIHSVLSQSQDNAFLYHKCSDIEGNFTSRSPYESNLNSLFPRLSYSVPSSGFAALSTGNKPDNVNGLGLCRGDASPSDCRTCLATAIPELRKRCPNNKAGIIWYDNCLVKYSSTNFFGKIDYENRFYLYNVNNVSSPASFNTQTKAILTDLTKKATAGGHQKLFATGEKSLGEKKLYGLVQCTRDLRSESCKACLDGIIGELPNCCDGKEGGRVVGGSCNVRYEIYPFVKIV</sequence>
<reference evidence="8 9" key="1">
    <citation type="submission" date="2021-05" db="EMBL/GenBank/DDBJ databases">
        <title>Genome Assembly of Synthetic Allotetraploid Brassica napus Reveals Homoeologous Exchanges between Subgenomes.</title>
        <authorList>
            <person name="Davis J.T."/>
        </authorList>
    </citation>
    <scope>NUCLEOTIDE SEQUENCE [LARGE SCALE GENOMIC DNA]</scope>
    <source>
        <strain evidence="9">cv. Da-Ae</strain>
        <tissue evidence="8">Seedling</tissue>
    </source>
</reference>
<evidence type="ECO:0000313" key="8">
    <source>
        <dbReference type="EMBL" id="KAH0926707.1"/>
    </source>
</evidence>
<dbReference type="InterPro" id="IPR038408">
    <property type="entry name" value="GNK2_sf"/>
</dbReference>
<dbReference type="Proteomes" id="UP000824890">
    <property type="component" value="Unassembled WGS sequence"/>
</dbReference>
<keyword evidence="2" id="KW-0964">Secreted</keyword>
<feature type="chain" id="PRO_5046851441" description="Gnk2-homologous domain-containing protein" evidence="6">
    <location>
        <begin position="27"/>
        <end position="504"/>
    </location>
</feature>